<dbReference type="InterPro" id="IPR005966">
    <property type="entry name" value="D-Cys_desShydrase"/>
</dbReference>
<dbReference type="InterPro" id="IPR001926">
    <property type="entry name" value="TrpB-like_PALP"/>
</dbReference>
<sequence>MCLDEDATFFIKNNTQKQEEMRRCGRSRDDVDKAWAGNRRPASFNNTASDSALCAPKRARQIYLSRAVAFVRKSSRLVQFILPTWAEKLSWFPQQKVKLAQLPTPIHQWNIPGIPSTFSLHIKRDDLTGSTLSGNKVRKLEFLLADALINNCKHVITCGGIQSNHVRATAVAAAQLGMQSHLLLRGDVKHEEDIGFDGNVLLNRLCGAEMYIVPRKSPYLTHLKPKMEKIANQIKDERGENSYLIPVGGSNVVGLFGYITAFQEMISQGIQRDFDDIVFACGSGGTAAGLALTNYLTGSRLRIHAVIVSDDPKYFHDHINETLEATGITDTKSCDIVDIIDGYKGKGYGLSTEEELEFILDVSTSTGIMLDPVYTGKAVRGLVRELTTQPGRFKGTRILFLHTGGVFGLFDGRMAGTLKVDKRTSKIKLWRS</sequence>
<dbReference type="PANTHER" id="PTHR43780">
    <property type="entry name" value="1-AMINOCYCLOPROPANE-1-CARBOXYLATE DEAMINASE-RELATED"/>
    <property type="match status" value="1"/>
</dbReference>
<dbReference type="GeneID" id="106174293"/>
<evidence type="ECO:0000313" key="6">
    <source>
        <dbReference type="RefSeq" id="XP_013411640.1"/>
    </source>
</evidence>
<dbReference type="InterPro" id="IPR027278">
    <property type="entry name" value="ACCD_DCysDesulf"/>
</dbReference>
<organism evidence="5 6">
    <name type="scientific">Lingula anatina</name>
    <name type="common">Brachiopod</name>
    <name type="synonym">Lingula unguis</name>
    <dbReference type="NCBI Taxonomy" id="7574"/>
    <lineage>
        <taxon>Eukaryota</taxon>
        <taxon>Metazoa</taxon>
        <taxon>Spiralia</taxon>
        <taxon>Lophotrochozoa</taxon>
        <taxon>Brachiopoda</taxon>
        <taxon>Linguliformea</taxon>
        <taxon>Lingulata</taxon>
        <taxon>Lingulida</taxon>
        <taxon>Linguloidea</taxon>
        <taxon>Lingulidae</taxon>
        <taxon>Lingula</taxon>
    </lineage>
</organism>
<dbReference type="PANTHER" id="PTHR43780:SF2">
    <property type="entry name" value="1-AMINOCYCLOPROPANE-1-CARBOXYLATE DEAMINASE-RELATED"/>
    <property type="match status" value="1"/>
</dbReference>
<feature type="domain" description="Tryptophan synthase beta chain-like PALP" evidence="4">
    <location>
        <begin position="99"/>
        <end position="404"/>
    </location>
</feature>
<comment type="similarity">
    <text evidence="2">Belongs to the ACC deaminase/D-cysteine desulfhydrase family.</text>
</comment>
<dbReference type="OrthoDB" id="10266364at2759"/>
<dbReference type="STRING" id="7574.A0A1S3JMM0"/>
<evidence type="ECO:0000256" key="2">
    <source>
        <dbReference type="ARBA" id="ARBA00008639"/>
    </source>
</evidence>
<dbReference type="Proteomes" id="UP000085678">
    <property type="component" value="Unplaced"/>
</dbReference>
<name>A0A1S3JMM0_LINAN</name>
<gene>
    <name evidence="6" type="primary">LOC106174293</name>
</gene>
<evidence type="ECO:0000256" key="3">
    <source>
        <dbReference type="ARBA" id="ARBA00022898"/>
    </source>
</evidence>
<dbReference type="KEGG" id="lak:106174293"/>
<proteinExistence type="inferred from homology"/>
<dbReference type="InParanoid" id="A0A1S3JMM0"/>
<accession>A0A1S3JMM0</accession>
<comment type="cofactor">
    <cofactor evidence="1">
        <name>pyridoxal 5'-phosphate</name>
        <dbReference type="ChEBI" id="CHEBI:597326"/>
    </cofactor>
</comment>
<evidence type="ECO:0000259" key="4">
    <source>
        <dbReference type="Pfam" id="PF00291"/>
    </source>
</evidence>
<dbReference type="InterPro" id="IPR036052">
    <property type="entry name" value="TrpB-like_PALP_sf"/>
</dbReference>
<dbReference type="AlphaFoldDB" id="A0A1S3JMM0"/>
<dbReference type="RefSeq" id="XP_013411640.1">
    <property type="nucleotide sequence ID" value="XM_013556186.1"/>
</dbReference>
<evidence type="ECO:0000313" key="5">
    <source>
        <dbReference type="Proteomes" id="UP000085678"/>
    </source>
</evidence>
<keyword evidence="3" id="KW-0663">Pyridoxal phosphate</keyword>
<dbReference type="Pfam" id="PF00291">
    <property type="entry name" value="PALP"/>
    <property type="match status" value="1"/>
</dbReference>
<keyword evidence="5" id="KW-1185">Reference proteome</keyword>
<dbReference type="NCBIfam" id="TIGR01275">
    <property type="entry name" value="ACC_deam_rel"/>
    <property type="match status" value="1"/>
</dbReference>
<evidence type="ECO:0000256" key="1">
    <source>
        <dbReference type="ARBA" id="ARBA00001933"/>
    </source>
</evidence>
<reference evidence="6" key="1">
    <citation type="submission" date="2025-08" db="UniProtKB">
        <authorList>
            <consortium name="RefSeq"/>
        </authorList>
    </citation>
    <scope>IDENTIFICATION</scope>
    <source>
        <tissue evidence="6">Gonads</tissue>
    </source>
</reference>
<dbReference type="FunFam" id="3.40.50.1100:FF:000042">
    <property type="entry name" value="Bifunctional D-cysteine desulfhydrase/1-aminocyclopropane-1-carboxylate deaminase mitochondrial"/>
    <property type="match status" value="1"/>
</dbReference>
<dbReference type="Gene3D" id="3.40.50.1100">
    <property type="match status" value="2"/>
</dbReference>
<protein>
    <submittedName>
        <fullName evidence="6">Bifunctional D-cysteine desulfhydrase/1-aminocyclopropane-1-carboxylate deaminase, mitochondrial</fullName>
    </submittedName>
</protein>
<dbReference type="GO" id="GO:0019148">
    <property type="term" value="F:D-cysteine desulfhydrase activity"/>
    <property type="evidence" value="ECO:0007669"/>
    <property type="project" value="TreeGrafter"/>
</dbReference>
<dbReference type="SUPFAM" id="SSF53686">
    <property type="entry name" value="Tryptophan synthase beta subunit-like PLP-dependent enzymes"/>
    <property type="match status" value="1"/>
</dbReference>